<dbReference type="AlphaFoldDB" id="A0A7H8NGC6"/>
<protein>
    <submittedName>
        <fullName evidence="1">Uncharacterized protein</fullName>
    </submittedName>
</protein>
<sequence>MTFTNEEAADQQASITRLLIHHVHAPLVDGHYLRGILPVPPPAATVRVAVGDLATHTPQESIAYEIPLGEIDDPLTAYEVTGILRAVLSGTSAFSLSSSPSSTMGMPLIHVDPKMLQIPAPTQDDEALRILRSLAQPFTEDEPLPRLRGFIFLEENRLRLYVDSDESLDVIAVDVRPLGAVTAVVAALPSLITEQERAKVDAADPHCSAVIDLTDW</sequence>
<gene>
    <name evidence="1" type="ORF">HUT08_32570</name>
</gene>
<evidence type="ECO:0000313" key="1">
    <source>
        <dbReference type="EMBL" id="QKW53501.1"/>
    </source>
</evidence>
<dbReference type="Proteomes" id="UP000509303">
    <property type="component" value="Chromosome"/>
</dbReference>
<organism evidence="1 2">
    <name type="scientific">Streptomyces buecherae</name>
    <dbReference type="NCBI Taxonomy" id="2763006"/>
    <lineage>
        <taxon>Bacteria</taxon>
        <taxon>Bacillati</taxon>
        <taxon>Actinomycetota</taxon>
        <taxon>Actinomycetes</taxon>
        <taxon>Kitasatosporales</taxon>
        <taxon>Streptomycetaceae</taxon>
        <taxon>Streptomyces</taxon>
    </lineage>
</organism>
<keyword evidence="2" id="KW-1185">Reference proteome</keyword>
<reference evidence="1 2" key="1">
    <citation type="submission" date="2020-06" db="EMBL/GenBank/DDBJ databases">
        <title>Genome mining for natural products.</title>
        <authorList>
            <person name="Zhang B."/>
            <person name="Shi J."/>
            <person name="Ge H."/>
        </authorList>
    </citation>
    <scope>NUCLEOTIDE SEQUENCE [LARGE SCALE GENOMIC DNA]</scope>
    <source>
        <strain evidence="1 2">NA00687</strain>
    </source>
</reference>
<dbReference type="EMBL" id="CP054929">
    <property type="protein sequence ID" value="QKW53501.1"/>
    <property type="molecule type" value="Genomic_DNA"/>
</dbReference>
<name>A0A7H8NGC6_9ACTN</name>
<proteinExistence type="predicted"/>
<dbReference type="RefSeq" id="WP_176165207.1">
    <property type="nucleotide sequence ID" value="NZ_CP054929.1"/>
</dbReference>
<evidence type="ECO:0000313" key="2">
    <source>
        <dbReference type="Proteomes" id="UP000509303"/>
    </source>
</evidence>
<accession>A0A7H8NGC6</accession>